<evidence type="ECO:0000313" key="2">
    <source>
        <dbReference type="Proteomes" id="UP001597525"/>
    </source>
</evidence>
<name>A0ABW6BFQ1_9SPHI</name>
<dbReference type="SUPFAM" id="SSF158745">
    <property type="entry name" value="LanC-like"/>
    <property type="match status" value="1"/>
</dbReference>
<dbReference type="Gene3D" id="1.50.10.20">
    <property type="match status" value="1"/>
</dbReference>
<protein>
    <submittedName>
        <fullName evidence="1">Lanthionine synthetase LanC family protein</fullName>
    </submittedName>
</protein>
<organism evidence="1 2">
    <name type="scientific">Sphingobacterium bambusae</name>
    <dbReference type="NCBI Taxonomy" id="662858"/>
    <lineage>
        <taxon>Bacteria</taxon>
        <taxon>Pseudomonadati</taxon>
        <taxon>Bacteroidota</taxon>
        <taxon>Sphingobacteriia</taxon>
        <taxon>Sphingobacteriales</taxon>
        <taxon>Sphingobacteriaceae</taxon>
        <taxon>Sphingobacterium</taxon>
    </lineage>
</organism>
<proteinExistence type="predicted"/>
<gene>
    <name evidence="1" type="ORF">ACFS7Y_10030</name>
</gene>
<comment type="caution">
    <text evidence="1">The sequence shown here is derived from an EMBL/GenBank/DDBJ whole genome shotgun (WGS) entry which is preliminary data.</text>
</comment>
<keyword evidence="2" id="KW-1185">Reference proteome</keyword>
<accession>A0ABW6BFQ1</accession>
<reference evidence="2" key="1">
    <citation type="journal article" date="2019" name="Int. J. Syst. Evol. Microbiol.">
        <title>The Global Catalogue of Microorganisms (GCM) 10K type strain sequencing project: providing services to taxonomists for standard genome sequencing and annotation.</title>
        <authorList>
            <consortium name="The Broad Institute Genomics Platform"/>
            <consortium name="The Broad Institute Genome Sequencing Center for Infectious Disease"/>
            <person name="Wu L."/>
            <person name="Ma J."/>
        </authorList>
    </citation>
    <scope>NUCLEOTIDE SEQUENCE [LARGE SCALE GENOMIC DNA]</scope>
    <source>
        <strain evidence="2">KCTC 22814</strain>
    </source>
</reference>
<dbReference type="EMBL" id="JBHUPB010000007">
    <property type="protein sequence ID" value="MFD2967727.1"/>
    <property type="molecule type" value="Genomic_DNA"/>
</dbReference>
<dbReference type="RefSeq" id="WP_320183003.1">
    <property type="nucleotide sequence ID" value="NZ_CP138332.1"/>
</dbReference>
<evidence type="ECO:0000313" key="1">
    <source>
        <dbReference type="EMBL" id="MFD2967727.1"/>
    </source>
</evidence>
<dbReference type="Pfam" id="PF05147">
    <property type="entry name" value="LANC_like"/>
    <property type="match status" value="1"/>
</dbReference>
<dbReference type="Proteomes" id="UP001597525">
    <property type="component" value="Unassembled WGS sequence"/>
</dbReference>
<sequence>MREVITKIANHLVMAEGHISNIGLGGGKMGIAFSLYHASRIVGFKSYSDLADNLIEFIFHELKNCQDSSFFNGIGGITMGLSSLINDKFIEPESSDVFIDMDRKMYLESRQRNINDFVSDFSVFSFGLYLLNRTATTNLKLKMGVPLDDAMMLALTICEEMYAQKFVFDAKSITYTNSVLYFLIKINANQAHYEKANALIELIVAKIIIAINIDQKLIHLLGTTLEIAKSIDSTNTISNALHQKVEKLSKSIVKFDHKGALEIDLAKSWEGLLFYPFYNYNLHNTNINDWICSMDLFSDKNMLVNADVQSLILCGLYNSKNNYHQKLISL</sequence>
<dbReference type="InterPro" id="IPR007822">
    <property type="entry name" value="LANC-like"/>
</dbReference>